<evidence type="ECO:0000256" key="1">
    <source>
        <dbReference type="ARBA" id="ARBA00005622"/>
    </source>
</evidence>
<dbReference type="EMBL" id="JBHRTP010000040">
    <property type="protein sequence ID" value="MFC3109043.1"/>
    <property type="molecule type" value="Genomic_DNA"/>
</dbReference>
<dbReference type="Pfam" id="PF00756">
    <property type="entry name" value="Esterase"/>
    <property type="match status" value="1"/>
</dbReference>
<gene>
    <name evidence="8" type="primary">fghA</name>
    <name evidence="8" type="ORF">ACFOFO_13925</name>
</gene>
<keyword evidence="3 7" id="KW-0719">Serine esterase</keyword>
<evidence type="ECO:0000256" key="5">
    <source>
        <dbReference type="ARBA" id="ARBA00047590"/>
    </source>
</evidence>
<dbReference type="NCBIfam" id="TIGR02821">
    <property type="entry name" value="fghA_ester_D"/>
    <property type="match status" value="1"/>
</dbReference>
<dbReference type="PANTHER" id="PTHR10061:SF0">
    <property type="entry name" value="S-FORMYLGLUTATHIONE HYDROLASE"/>
    <property type="match status" value="1"/>
</dbReference>
<evidence type="ECO:0000313" key="9">
    <source>
        <dbReference type="Proteomes" id="UP001595530"/>
    </source>
</evidence>
<dbReference type="EC" id="3.1.2.12" evidence="2 6"/>
<evidence type="ECO:0000313" key="8">
    <source>
        <dbReference type="EMBL" id="MFC3109043.1"/>
    </source>
</evidence>
<organism evidence="8 9">
    <name type="scientific">Undibacterium arcticum</name>
    <dbReference type="NCBI Taxonomy" id="1762892"/>
    <lineage>
        <taxon>Bacteria</taxon>
        <taxon>Pseudomonadati</taxon>
        <taxon>Pseudomonadota</taxon>
        <taxon>Betaproteobacteria</taxon>
        <taxon>Burkholderiales</taxon>
        <taxon>Oxalobacteraceae</taxon>
        <taxon>Undibacterium</taxon>
    </lineage>
</organism>
<evidence type="ECO:0000256" key="3">
    <source>
        <dbReference type="ARBA" id="ARBA00022487"/>
    </source>
</evidence>
<proteinExistence type="inferred from homology"/>
<evidence type="ECO:0000256" key="6">
    <source>
        <dbReference type="NCBIfam" id="TIGR02821"/>
    </source>
</evidence>
<dbReference type="GO" id="GO:0018738">
    <property type="term" value="F:S-formylglutathione hydrolase activity"/>
    <property type="evidence" value="ECO:0007669"/>
    <property type="project" value="UniProtKB-EC"/>
</dbReference>
<sequence length="308" mass="34099">MLSLVEPYLTRSFSDENHASLEVISTSACHGGVQVFLKHSSEKIGLPMRFGIYLPPQAAYRRVPVLYYLAGLTCTEETFFAKGQAAALAATLGLALVSPDTSPRTANIAGEADDWTFGLGASFYVDATELPWSTHFKMYSYVTRELPQLVASHFRVDPAQQGIFGHSMGGHGALVCAVRNPKTFRSVSAFAPVANPMRCPWGQNAFKRYLGSNQSDWCQYDATELLRQWGYPGRILIDQGGADKFLREQLQPSALVAAASEFNQAVNFRLHAGYDHSYYFVSSFMEDHLRHHYDALSDKTHDAVVALT</sequence>
<comment type="function">
    <text evidence="7">Serine hydrolase involved in the detoxification of formaldehyde.</text>
</comment>
<dbReference type="InterPro" id="IPR029058">
    <property type="entry name" value="AB_hydrolase_fold"/>
</dbReference>
<keyword evidence="9" id="KW-1185">Reference proteome</keyword>
<dbReference type="InterPro" id="IPR014186">
    <property type="entry name" value="S-formylglutathione_hydrol"/>
</dbReference>
<keyword evidence="4 7" id="KW-0378">Hydrolase</keyword>
<dbReference type="SUPFAM" id="SSF53474">
    <property type="entry name" value="alpha/beta-Hydrolases"/>
    <property type="match status" value="1"/>
</dbReference>
<evidence type="ECO:0000256" key="2">
    <source>
        <dbReference type="ARBA" id="ARBA00012479"/>
    </source>
</evidence>
<evidence type="ECO:0000256" key="4">
    <source>
        <dbReference type="ARBA" id="ARBA00022801"/>
    </source>
</evidence>
<evidence type="ECO:0000256" key="7">
    <source>
        <dbReference type="RuleBase" id="RU363068"/>
    </source>
</evidence>
<dbReference type="InterPro" id="IPR000801">
    <property type="entry name" value="Esterase-like"/>
</dbReference>
<dbReference type="Gene3D" id="3.40.50.1820">
    <property type="entry name" value="alpha/beta hydrolase"/>
    <property type="match status" value="1"/>
</dbReference>
<comment type="catalytic activity">
    <reaction evidence="5 7">
        <text>S-formylglutathione + H2O = formate + glutathione + H(+)</text>
        <dbReference type="Rhea" id="RHEA:14961"/>
        <dbReference type="ChEBI" id="CHEBI:15377"/>
        <dbReference type="ChEBI" id="CHEBI:15378"/>
        <dbReference type="ChEBI" id="CHEBI:15740"/>
        <dbReference type="ChEBI" id="CHEBI:57688"/>
        <dbReference type="ChEBI" id="CHEBI:57925"/>
        <dbReference type="EC" id="3.1.2.12"/>
    </reaction>
</comment>
<protein>
    <recommendedName>
        <fullName evidence="2 6">S-formylglutathione hydrolase</fullName>
        <ecNumber evidence="2 6">3.1.2.12</ecNumber>
    </recommendedName>
</protein>
<dbReference type="RefSeq" id="WP_390323413.1">
    <property type="nucleotide sequence ID" value="NZ_JBHRTP010000040.1"/>
</dbReference>
<dbReference type="PANTHER" id="PTHR10061">
    <property type="entry name" value="S-FORMYLGLUTATHIONE HYDROLASE"/>
    <property type="match status" value="1"/>
</dbReference>
<dbReference type="Proteomes" id="UP001595530">
    <property type="component" value="Unassembled WGS sequence"/>
</dbReference>
<comment type="similarity">
    <text evidence="1 7">Belongs to the esterase D family.</text>
</comment>
<accession>A0ABV7F1V2</accession>
<reference evidence="9" key="1">
    <citation type="journal article" date="2019" name="Int. J. Syst. Evol. Microbiol.">
        <title>The Global Catalogue of Microorganisms (GCM) 10K type strain sequencing project: providing services to taxonomists for standard genome sequencing and annotation.</title>
        <authorList>
            <consortium name="The Broad Institute Genomics Platform"/>
            <consortium name="The Broad Institute Genome Sequencing Center for Infectious Disease"/>
            <person name="Wu L."/>
            <person name="Ma J."/>
        </authorList>
    </citation>
    <scope>NUCLEOTIDE SEQUENCE [LARGE SCALE GENOMIC DNA]</scope>
    <source>
        <strain evidence="9">KCTC 42986</strain>
    </source>
</reference>
<name>A0ABV7F1V2_9BURK</name>
<comment type="caution">
    <text evidence="8">The sequence shown here is derived from an EMBL/GenBank/DDBJ whole genome shotgun (WGS) entry which is preliminary data.</text>
</comment>